<dbReference type="GO" id="GO:0003700">
    <property type="term" value="F:DNA-binding transcription factor activity"/>
    <property type="evidence" value="ECO:0007669"/>
    <property type="project" value="InterPro"/>
</dbReference>
<keyword evidence="3" id="KW-0238">DNA-binding</keyword>
<sequence>MHMSDIKSFLAVVEFHSISLASKRMHISQPTMTRRIQKIEQELGTPLFFSSGIRTELTAKGKELLPYFRQMLDIYQQMYINVGNKTKNPLKLINVGTSVYVANSIIQDFMHSAEISSSNYFFNIKLLAEPHIIDSLNSGEYDLIIAPPVYDCSSSVVSIPLWKEKILAVVGASHPLARNKKAISITELMSHDVALMEKGFTLRKKLDSLSEGLHTPLKAIFESNSIYNNIALIEKGVGWCLIHERLLNPNLIPVELSDCNMEIEFHCSFLKRREDERLIWQFLEQIRKWILADYLKQYACP</sequence>
<evidence type="ECO:0000313" key="6">
    <source>
        <dbReference type="Proteomes" id="UP000277145"/>
    </source>
</evidence>
<dbReference type="PANTHER" id="PTHR30126:SF40">
    <property type="entry name" value="HTH-TYPE TRANSCRIPTIONAL REGULATOR GLTR"/>
    <property type="match status" value="1"/>
</dbReference>
<evidence type="ECO:0000256" key="2">
    <source>
        <dbReference type="ARBA" id="ARBA00023015"/>
    </source>
</evidence>
<dbReference type="Gene3D" id="1.10.10.10">
    <property type="entry name" value="Winged helix-like DNA-binding domain superfamily/Winged helix DNA-binding domain"/>
    <property type="match status" value="1"/>
</dbReference>
<accession>A0A3A6UU72</accession>
<protein>
    <submittedName>
        <fullName evidence="5">LysR family transcriptional regulator</fullName>
    </submittedName>
</protein>
<dbReference type="AlphaFoldDB" id="A0A3A6UU72"/>
<evidence type="ECO:0000256" key="3">
    <source>
        <dbReference type="ARBA" id="ARBA00023125"/>
    </source>
</evidence>
<evidence type="ECO:0000256" key="1">
    <source>
        <dbReference type="ARBA" id="ARBA00009437"/>
    </source>
</evidence>
<reference evidence="5 6" key="1">
    <citation type="submission" date="2018-08" db="EMBL/GenBank/DDBJ databases">
        <title>Genome Sequences of Legionella pneumophila subsp. pneumophila Isolates, Recovered from a Drinking Water System in a Large Builging.</title>
        <authorList>
            <person name="Gomez-Alvarez V."/>
            <person name="Boczek L."/>
            <person name="King D."/>
            <person name="Pemberton A."/>
            <person name="Pfaller S."/>
            <person name="Rodgers M."/>
            <person name="Santodomingo J."/>
            <person name="Revetta R."/>
        </authorList>
    </citation>
    <scope>NUCLEOTIDE SEQUENCE [LARGE SCALE GENOMIC DNA]</scope>
    <source>
        <strain evidence="5 6">L01C.1</strain>
    </source>
</reference>
<dbReference type="CDD" id="cd05466">
    <property type="entry name" value="PBP2_LTTR_substrate"/>
    <property type="match status" value="1"/>
</dbReference>
<dbReference type="InterPro" id="IPR036390">
    <property type="entry name" value="WH_DNA-bd_sf"/>
</dbReference>
<keyword evidence="2" id="KW-0805">Transcription regulation</keyword>
<name>A0A3A6UU72_LEGPN</name>
<dbReference type="EMBL" id="QWDR01000001">
    <property type="protein sequence ID" value="RJY35029.1"/>
    <property type="molecule type" value="Genomic_DNA"/>
</dbReference>
<dbReference type="RefSeq" id="WP_015961276.1">
    <property type="nucleotide sequence ID" value="NZ_CP021281.1"/>
</dbReference>
<dbReference type="Proteomes" id="UP000277145">
    <property type="component" value="Unassembled WGS sequence"/>
</dbReference>
<dbReference type="PROSITE" id="PS50931">
    <property type="entry name" value="HTH_LYSR"/>
    <property type="match status" value="1"/>
</dbReference>
<dbReference type="Gene3D" id="3.40.190.290">
    <property type="match status" value="1"/>
</dbReference>
<gene>
    <name evidence="5" type="ORF">D1H98_09800</name>
</gene>
<evidence type="ECO:0000313" key="5">
    <source>
        <dbReference type="EMBL" id="RJY35029.1"/>
    </source>
</evidence>
<evidence type="ECO:0000256" key="4">
    <source>
        <dbReference type="ARBA" id="ARBA00023163"/>
    </source>
</evidence>
<dbReference type="PANTHER" id="PTHR30126">
    <property type="entry name" value="HTH-TYPE TRANSCRIPTIONAL REGULATOR"/>
    <property type="match status" value="1"/>
</dbReference>
<dbReference type="SUPFAM" id="SSF46785">
    <property type="entry name" value="Winged helix' DNA-binding domain"/>
    <property type="match status" value="1"/>
</dbReference>
<dbReference type="InterPro" id="IPR036388">
    <property type="entry name" value="WH-like_DNA-bd_sf"/>
</dbReference>
<dbReference type="SUPFAM" id="SSF53850">
    <property type="entry name" value="Periplasmic binding protein-like II"/>
    <property type="match status" value="1"/>
</dbReference>
<dbReference type="PRINTS" id="PR00039">
    <property type="entry name" value="HTHLYSR"/>
</dbReference>
<dbReference type="Pfam" id="PF00126">
    <property type="entry name" value="HTH_1"/>
    <property type="match status" value="1"/>
</dbReference>
<comment type="caution">
    <text evidence="5">The sequence shown here is derived from an EMBL/GenBank/DDBJ whole genome shotgun (WGS) entry which is preliminary data.</text>
</comment>
<proteinExistence type="inferred from homology"/>
<dbReference type="InterPro" id="IPR000847">
    <property type="entry name" value="LysR_HTH_N"/>
</dbReference>
<dbReference type="Pfam" id="PF03466">
    <property type="entry name" value="LysR_substrate"/>
    <property type="match status" value="1"/>
</dbReference>
<keyword evidence="4" id="KW-0804">Transcription</keyword>
<comment type="similarity">
    <text evidence="1">Belongs to the LysR transcriptional regulatory family.</text>
</comment>
<organism evidence="5 6">
    <name type="scientific">Legionella pneumophila subsp. pneumophila</name>
    <dbReference type="NCBI Taxonomy" id="91891"/>
    <lineage>
        <taxon>Bacteria</taxon>
        <taxon>Pseudomonadati</taxon>
        <taxon>Pseudomonadota</taxon>
        <taxon>Gammaproteobacteria</taxon>
        <taxon>Legionellales</taxon>
        <taxon>Legionellaceae</taxon>
        <taxon>Legionella</taxon>
    </lineage>
</organism>
<dbReference type="InterPro" id="IPR005119">
    <property type="entry name" value="LysR_subst-bd"/>
</dbReference>
<dbReference type="GO" id="GO:0000976">
    <property type="term" value="F:transcription cis-regulatory region binding"/>
    <property type="evidence" value="ECO:0007669"/>
    <property type="project" value="TreeGrafter"/>
</dbReference>